<feature type="compositionally biased region" description="Low complexity" evidence="1">
    <location>
        <begin position="84"/>
        <end position="110"/>
    </location>
</feature>
<name>A0AB39ZF07_DROSZ</name>
<dbReference type="Proteomes" id="UP001652628">
    <property type="component" value="Chromosome 3"/>
</dbReference>
<gene>
    <name evidence="3" type="primary">LOC108013164</name>
</gene>
<dbReference type="GeneID" id="108013164"/>
<reference evidence="3" key="1">
    <citation type="submission" date="2025-08" db="UniProtKB">
        <authorList>
            <consortium name="RefSeq"/>
        </authorList>
    </citation>
    <scope>IDENTIFICATION</scope>
</reference>
<proteinExistence type="predicted"/>
<accession>A0AB39ZF07</accession>
<dbReference type="RefSeq" id="XP_016934350.2">
    <property type="nucleotide sequence ID" value="XM_017078861.4"/>
</dbReference>
<organism evidence="2 3">
    <name type="scientific">Drosophila suzukii</name>
    <name type="common">Spotted-wing drosophila fruit fly</name>
    <dbReference type="NCBI Taxonomy" id="28584"/>
    <lineage>
        <taxon>Eukaryota</taxon>
        <taxon>Metazoa</taxon>
        <taxon>Ecdysozoa</taxon>
        <taxon>Arthropoda</taxon>
        <taxon>Hexapoda</taxon>
        <taxon>Insecta</taxon>
        <taxon>Pterygota</taxon>
        <taxon>Neoptera</taxon>
        <taxon>Endopterygota</taxon>
        <taxon>Diptera</taxon>
        <taxon>Brachycera</taxon>
        <taxon>Muscomorpha</taxon>
        <taxon>Ephydroidea</taxon>
        <taxon>Drosophilidae</taxon>
        <taxon>Drosophila</taxon>
        <taxon>Sophophora</taxon>
    </lineage>
</organism>
<sequence>MSSSEADVFEEEEEQSQSSAPAPVSPNPNLQASQSDTMSPSVSISSVEGSQASESEDSDYREVLAAGFPRFTRWLNTLRSMEATTNSRPRRSASSTPPTPSPRLTSSSSSDMEYPVPVFNGTRAPVRFRRSNRDLLTRRISTFMTDEGENPPRPRFRNRHLQARAMAQYRASAQARRMRAGVGALTEEELRSMERLPAGAFAQIPRRGNSMSDCSQCSSDEEGNKAKPKNTKSKIPPISSHLAEWLYPV</sequence>
<evidence type="ECO:0000313" key="3">
    <source>
        <dbReference type="RefSeq" id="XP_016934350.2"/>
    </source>
</evidence>
<feature type="region of interest" description="Disordered" evidence="1">
    <location>
        <begin position="82"/>
        <end position="118"/>
    </location>
</feature>
<evidence type="ECO:0000313" key="2">
    <source>
        <dbReference type="Proteomes" id="UP001652628"/>
    </source>
</evidence>
<feature type="region of interest" description="Disordered" evidence="1">
    <location>
        <begin position="1"/>
        <end position="59"/>
    </location>
</feature>
<feature type="compositionally biased region" description="Low complexity" evidence="1">
    <location>
        <begin position="35"/>
        <end position="53"/>
    </location>
</feature>
<dbReference type="AlphaFoldDB" id="A0AB39ZF07"/>
<protein>
    <submittedName>
        <fullName evidence="3">Uncharacterized protein</fullName>
    </submittedName>
</protein>
<evidence type="ECO:0000256" key="1">
    <source>
        <dbReference type="SAM" id="MobiDB-lite"/>
    </source>
</evidence>
<keyword evidence="2" id="KW-1185">Reference proteome</keyword>
<feature type="region of interest" description="Disordered" evidence="1">
    <location>
        <begin position="205"/>
        <end position="237"/>
    </location>
</feature>
<feature type="compositionally biased region" description="Polar residues" evidence="1">
    <location>
        <begin position="209"/>
        <end position="218"/>
    </location>
</feature>